<keyword evidence="5" id="KW-0472">Membrane</keyword>
<dbReference type="RefSeq" id="WP_084231202.1">
    <property type="nucleotide sequence ID" value="NZ_FWWR01000011.1"/>
</dbReference>
<dbReference type="PANTHER" id="PTHR34478:SF1">
    <property type="entry name" value="PROTEIN LEMA"/>
    <property type="match status" value="1"/>
</dbReference>
<dbReference type="GO" id="GO:0016020">
    <property type="term" value="C:membrane"/>
    <property type="evidence" value="ECO:0007669"/>
    <property type="project" value="UniProtKB-SubCell"/>
</dbReference>
<keyword evidence="7" id="KW-1185">Reference proteome</keyword>
<dbReference type="Proteomes" id="UP000192368">
    <property type="component" value="Unassembled WGS sequence"/>
</dbReference>
<evidence type="ECO:0000256" key="4">
    <source>
        <dbReference type="ARBA" id="ARBA00022989"/>
    </source>
</evidence>
<accession>A0A1W1VB41</accession>
<dbReference type="PANTHER" id="PTHR34478">
    <property type="entry name" value="PROTEIN LEMA"/>
    <property type="match status" value="1"/>
</dbReference>
<evidence type="ECO:0000256" key="5">
    <source>
        <dbReference type="ARBA" id="ARBA00023136"/>
    </source>
</evidence>
<dbReference type="InterPro" id="IPR007156">
    <property type="entry name" value="MamQ_LemA"/>
</dbReference>
<sequence>MYFYIIILAIVIIAVYALSVQRQLVRAKEYIDNSFSQIGVNQQSRWDALTQLAKATSAYSSHEYRTLMDVIDSRKSNTTLENLESNEQAIQSALSRVNVLAEQYPDLKASQVYIETMKSVNDYENKVRVARMVFNDSVTKYNRIVKQLPSSIFASMFGFSVQEYLNADSKKSEMPELNF</sequence>
<evidence type="ECO:0000256" key="3">
    <source>
        <dbReference type="ARBA" id="ARBA00022692"/>
    </source>
</evidence>
<protein>
    <submittedName>
        <fullName evidence="6">LemA protein</fullName>
    </submittedName>
</protein>
<dbReference type="AlphaFoldDB" id="A0A1W1VB41"/>
<name>A0A1W1VB41_PEPAS</name>
<dbReference type="STRING" id="573058.SAMN00017477_1641"/>
<gene>
    <name evidence="6" type="ORF">SAMN00017477_1641</name>
</gene>
<proteinExistence type="inferred from homology"/>
<keyword evidence="4" id="KW-1133">Transmembrane helix</keyword>
<comment type="subcellular location">
    <subcellularLocation>
        <location evidence="1">Membrane</location>
        <topology evidence="1">Single-pass membrane protein</topology>
    </subcellularLocation>
</comment>
<evidence type="ECO:0000313" key="7">
    <source>
        <dbReference type="Proteomes" id="UP000192368"/>
    </source>
</evidence>
<keyword evidence="3" id="KW-0812">Transmembrane</keyword>
<evidence type="ECO:0000256" key="1">
    <source>
        <dbReference type="ARBA" id="ARBA00004167"/>
    </source>
</evidence>
<dbReference type="OrthoDB" id="9804152at2"/>
<dbReference type="EMBL" id="FWWR01000011">
    <property type="protein sequence ID" value="SMB90535.1"/>
    <property type="molecule type" value="Genomic_DNA"/>
</dbReference>
<reference evidence="7" key="1">
    <citation type="submission" date="2017-04" db="EMBL/GenBank/DDBJ databases">
        <authorList>
            <person name="Varghese N."/>
            <person name="Submissions S."/>
        </authorList>
    </citation>
    <scope>NUCLEOTIDE SEQUENCE [LARGE SCALE GENOMIC DNA]</scope>
    <source>
        <strain evidence="7">DSM 20463</strain>
    </source>
</reference>
<organism evidence="6 7">
    <name type="scientific">Peptoniphilus asaccharolyticus DSM 20463</name>
    <dbReference type="NCBI Taxonomy" id="573058"/>
    <lineage>
        <taxon>Bacteria</taxon>
        <taxon>Bacillati</taxon>
        <taxon>Bacillota</taxon>
        <taxon>Tissierellia</taxon>
        <taxon>Tissierellales</taxon>
        <taxon>Peptoniphilaceae</taxon>
        <taxon>Peptoniphilus</taxon>
    </lineage>
</organism>
<dbReference type="SUPFAM" id="SSF140478">
    <property type="entry name" value="LemA-like"/>
    <property type="match status" value="1"/>
</dbReference>
<dbReference type="InterPro" id="IPR023353">
    <property type="entry name" value="LemA-like_dom_sf"/>
</dbReference>
<evidence type="ECO:0000256" key="2">
    <source>
        <dbReference type="ARBA" id="ARBA00008854"/>
    </source>
</evidence>
<comment type="similarity">
    <text evidence="2">Belongs to the LemA family.</text>
</comment>
<dbReference type="Pfam" id="PF04011">
    <property type="entry name" value="LemA"/>
    <property type="match status" value="1"/>
</dbReference>
<dbReference type="Gene3D" id="1.20.1440.20">
    <property type="entry name" value="LemA-like domain"/>
    <property type="match status" value="1"/>
</dbReference>
<evidence type="ECO:0000313" key="6">
    <source>
        <dbReference type="EMBL" id="SMB90535.1"/>
    </source>
</evidence>